<dbReference type="Pfam" id="PF07947">
    <property type="entry name" value="YhhN"/>
    <property type="match status" value="1"/>
</dbReference>
<evidence type="ECO:0000256" key="3">
    <source>
        <dbReference type="ARBA" id="ARBA00022692"/>
    </source>
</evidence>
<keyword evidence="8" id="KW-1185">Reference proteome</keyword>
<keyword evidence="3 6" id="KW-0812">Transmembrane</keyword>
<dbReference type="GO" id="GO:0016787">
    <property type="term" value="F:hydrolase activity"/>
    <property type="evidence" value="ECO:0007669"/>
    <property type="project" value="TreeGrafter"/>
</dbReference>
<dbReference type="InterPro" id="IPR012506">
    <property type="entry name" value="TMEM86B-like"/>
</dbReference>
<dbReference type="GO" id="GO:0016020">
    <property type="term" value="C:membrane"/>
    <property type="evidence" value="ECO:0007669"/>
    <property type="project" value="UniProtKB-SubCell"/>
</dbReference>
<protein>
    <submittedName>
        <fullName evidence="7">Uncharacterized membrane protein YhhN</fullName>
    </submittedName>
</protein>
<dbReference type="PANTHER" id="PTHR31885">
    <property type="entry name" value="GH04784P"/>
    <property type="match status" value="1"/>
</dbReference>
<feature type="transmembrane region" description="Helical" evidence="6">
    <location>
        <begin position="56"/>
        <end position="74"/>
    </location>
</feature>
<sequence>MPNLIFWIYIIVSFANVIAKIIPSEDLDQFTKPMLMPLLMFYVYRSSIGKTTKRILLVSGALFFSWLGDVALMYQANEAFFIAGIGLFLVAQIIYVIVLRTSAYQKPSFNLVQVIPFLAYGGALFFVLLPAGDFTIPISIYGVVILTMVIMARLREGNTSQESFRLALYGSILFVLSDSILAFNAFHTAIPYAGVFIMSTYCAAQLLLVKGLLKHVE</sequence>
<evidence type="ECO:0000256" key="6">
    <source>
        <dbReference type="SAM" id="Phobius"/>
    </source>
</evidence>
<keyword evidence="4 6" id="KW-1133">Transmembrane helix</keyword>
<comment type="similarity">
    <text evidence="2">Belongs to the TMEM86 family.</text>
</comment>
<dbReference type="Proteomes" id="UP000198393">
    <property type="component" value="Unassembled WGS sequence"/>
</dbReference>
<keyword evidence="5 6" id="KW-0472">Membrane</keyword>
<evidence type="ECO:0000256" key="1">
    <source>
        <dbReference type="ARBA" id="ARBA00004141"/>
    </source>
</evidence>
<comment type="subcellular location">
    <subcellularLocation>
        <location evidence="1">Membrane</location>
        <topology evidence="1">Multi-pass membrane protein</topology>
    </subcellularLocation>
</comment>
<evidence type="ECO:0000256" key="5">
    <source>
        <dbReference type="ARBA" id="ARBA00023136"/>
    </source>
</evidence>
<gene>
    <name evidence="7" type="ORF">SAMN05421640_1798</name>
</gene>
<dbReference type="OrthoDB" id="5651790at2"/>
<dbReference type="AlphaFoldDB" id="A0A239IS38"/>
<accession>A0A239IS38</accession>
<organism evidence="7 8">
    <name type="scientific">Ekhidna lutea</name>
    <dbReference type="NCBI Taxonomy" id="447679"/>
    <lineage>
        <taxon>Bacteria</taxon>
        <taxon>Pseudomonadati</taxon>
        <taxon>Bacteroidota</taxon>
        <taxon>Cytophagia</taxon>
        <taxon>Cytophagales</taxon>
        <taxon>Reichenbachiellaceae</taxon>
        <taxon>Ekhidna</taxon>
    </lineage>
</organism>
<dbReference type="RefSeq" id="WP_089356534.1">
    <property type="nucleotide sequence ID" value="NZ_FZPD01000003.1"/>
</dbReference>
<evidence type="ECO:0000256" key="4">
    <source>
        <dbReference type="ARBA" id="ARBA00022989"/>
    </source>
</evidence>
<reference evidence="7 8" key="1">
    <citation type="submission" date="2017-06" db="EMBL/GenBank/DDBJ databases">
        <authorList>
            <person name="Kim H.J."/>
            <person name="Triplett B.A."/>
        </authorList>
    </citation>
    <scope>NUCLEOTIDE SEQUENCE [LARGE SCALE GENOMIC DNA]</scope>
    <source>
        <strain evidence="7 8">DSM 19307</strain>
    </source>
</reference>
<proteinExistence type="inferred from homology"/>
<evidence type="ECO:0000313" key="8">
    <source>
        <dbReference type="Proteomes" id="UP000198393"/>
    </source>
</evidence>
<evidence type="ECO:0000256" key="2">
    <source>
        <dbReference type="ARBA" id="ARBA00007375"/>
    </source>
</evidence>
<name>A0A239IS38_EKHLU</name>
<feature type="transmembrane region" description="Helical" evidence="6">
    <location>
        <begin position="134"/>
        <end position="154"/>
    </location>
</feature>
<evidence type="ECO:0000313" key="7">
    <source>
        <dbReference type="EMBL" id="SNS96389.1"/>
    </source>
</evidence>
<feature type="transmembrane region" description="Helical" evidence="6">
    <location>
        <begin position="111"/>
        <end position="128"/>
    </location>
</feature>
<feature type="transmembrane region" description="Helical" evidence="6">
    <location>
        <begin position="166"/>
        <end position="186"/>
    </location>
</feature>
<dbReference type="EMBL" id="FZPD01000003">
    <property type="protein sequence ID" value="SNS96389.1"/>
    <property type="molecule type" value="Genomic_DNA"/>
</dbReference>
<feature type="transmembrane region" description="Helical" evidence="6">
    <location>
        <begin position="80"/>
        <end position="99"/>
    </location>
</feature>
<feature type="transmembrane region" description="Helical" evidence="6">
    <location>
        <begin position="192"/>
        <end position="213"/>
    </location>
</feature>
<dbReference type="PANTHER" id="PTHR31885:SF6">
    <property type="entry name" value="GH04784P"/>
    <property type="match status" value="1"/>
</dbReference>